<gene>
    <name evidence="8" type="ORF">LITE_LOCUS43708</name>
</gene>
<keyword evidence="4" id="KW-0052">Apoplast</keyword>
<evidence type="ECO:0000313" key="9">
    <source>
        <dbReference type="Proteomes" id="UP001154282"/>
    </source>
</evidence>
<dbReference type="PANTHER" id="PTHR31458">
    <property type="entry name" value="POLYGALACTURONASE 1 BETA-LIKE PROTEIN 2"/>
    <property type="match status" value="1"/>
</dbReference>
<dbReference type="PANTHER" id="PTHR31458:SF9">
    <property type="entry name" value="POLYGALACTURONASE-1 NON-CATALYTIC SUBUNIT BETA"/>
    <property type="match status" value="1"/>
</dbReference>
<name>A0AAV0QKZ2_9ROSI</name>
<accession>A0AAV0QKZ2</accession>
<evidence type="ECO:0000256" key="3">
    <source>
        <dbReference type="ARBA" id="ARBA00022512"/>
    </source>
</evidence>
<dbReference type="SMART" id="SM01045">
    <property type="entry name" value="BURP"/>
    <property type="match status" value="1"/>
</dbReference>
<organism evidence="8 9">
    <name type="scientific">Linum tenue</name>
    <dbReference type="NCBI Taxonomy" id="586396"/>
    <lineage>
        <taxon>Eukaryota</taxon>
        <taxon>Viridiplantae</taxon>
        <taxon>Streptophyta</taxon>
        <taxon>Embryophyta</taxon>
        <taxon>Tracheophyta</taxon>
        <taxon>Spermatophyta</taxon>
        <taxon>Magnoliopsida</taxon>
        <taxon>eudicotyledons</taxon>
        <taxon>Gunneridae</taxon>
        <taxon>Pentapetalae</taxon>
        <taxon>rosids</taxon>
        <taxon>fabids</taxon>
        <taxon>Malpighiales</taxon>
        <taxon>Linaceae</taxon>
        <taxon>Linum</taxon>
    </lineage>
</organism>
<dbReference type="InterPro" id="IPR051897">
    <property type="entry name" value="PG-associated_BURP"/>
</dbReference>
<evidence type="ECO:0000256" key="4">
    <source>
        <dbReference type="ARBA" id="ARBA00022523"/>
    </source>
</evidence>
<keyword evidence="3" id="KW-0134">Cell wall</keyword>
<proteinExistence type="predicted"/>
<evidence type="ECO:0000256" key="6">
    <source>
        <dbReference type="ARBA" id="ARBA00023180"/>
    </source>
</evidence>
<comment type="subcellular location">
    <subcellularLocation>
        <location evidence="1">Secreted</location>
        <location evidence="1">Cell wall</location>
    </subcellularLocation>
    <subcellularLocation>
        <location evidence="2">Secreted</location>
        <location evidence="2">Extracellular space</location>
        <location evidence="2">Apoplast</location>
    </subcellularLocation>
</comment>
<evidence type="ECO:0000256" key="5">
    <source>
        <dbReference type="ARBA" id="ARBA00022729"/>
    </source>
</evidence>
<dbReference type="GO" id="GO:0048046">
    <property type="term" value="C:apoplast"/>
    <property type="evidence" value="ECO:0007669"/>
    <property type="project" value="UniProtKB-SubCell"/>
</dbReference>
<evidence type="ECO:0000313" key="8">
    <source>
        <dbReference type="EMBL" id="CAI0545779.1"/>
    </source>
</evidence>
<keyword evidence="6" id="KW-0325">Glycoprotein</keyword>
<dbReference type="Pfam" id="PF03181">
    <property type="entry name" value="BURP"/>
    <property type="match status" value="1"/>
</dbReference>
<dbReference type="InterPro" id="IPR004873">
    <property type="entry name" value="BURP_dom"/>
</dbReference>
<keyword evidence="5" id="KW-0732">Signal</keyword>
<comment type="caution">
    <text evidence="8">The sequence shown here is derived from an EMBL/GenBank/DDBJ whole genome shotgun (WGS) entry which is preliminary data.</text>
</comment>
<dbReference type="AlphaFoldDB" id="A0AAV0QKZ2"/>
<evidence type="ECO:0000256" key="2">
    <source>
        <dbReference type="ARBA" id="ARBA00004271"/>
    </source>
</evidence>
<reference evidence="8" key="1">
    <citation type="submission" date="2022-08" db="EMBL/GenBank/DDBJ databases">
        <authorList>
            <person name="Gutierrez-Valencia J."/>
        </authorList>
    </citation>
    <scope>NUCLEOTIDE SEQUENCE</scope>
</reference>
<dbReference type="Proteomes" id="UP001154282">
    <property type="component" value="Unassembled WGS sequence"/>
</dbReference>
<feature type="domain" description="BURP" evidence="7">
    <location>
        <begin position="429"/>
        <end position="643"/>
    </location>
</feature>
<protein>
    <recommendedName>
        <fullName evidence="7">BURP domain-containing protein</fullName>
    </recommendedName>
</protein>
<sequence length="643" mass="69637">MRTTKMPPLCPNITATMTATTILFFVFSSSSVLLQLSSVSASKEITINPFSPKAALIRYWNNHITNDLPKSDFLLSKASPLTASQSAFLTKLASRNSLSAHLDIFCSSANLFCSFDSAGLNATSSRDANFVLYTSNRRFSNYGTSRQGGGVDSFKNYSTGLNSASDSFLKYSQQSNRHNEVFTNYATDGNVANASFGNYGSRSTAGFGDFKNYQNRVNVPGLRFTTYDSASNGHKLGFSSYSDDTNAGSQSFTSYAKKGNRAPDQFTSYGKGSNIVDSTFTGYGELSQGANDSFTSYGSTANNPHDDFKSYGTGGSSAAESFSNYRDSANVGEDSFQSYLRNSNSAKVNFNNYGKTFNPSNDTFKEYGKGAKGATTVGFKSYTSDRTFKDYSKNGVTFSAYNNNNNSASSGPHHGGMSVNKRNVEPGRFFRESMLTQGSVMVMPDIVDKMPRRSFLPRAIAAKLPFSSSRLEEVKEIFLAAGNSTAEMVIESAVAECERAASAGEVKRCVGSAEDMIDFAVAVLGSDVAVRTTENVKGSKGEVMIGSVRGIDGGRVTESVSCHQSLYPYLLYYCHSVPKVRVYEADIADVESREKINAGVAICHLDTSAWSPEHGAFVALGSGPGEIEVCHWIFENDMTWTRV</sequence>
<evidence type="ECO:0000259" key="7">
    <source>
        <dbReference type="PROSITE" id="PS51277"/>
    </source>
</evidence>
<dbReference type="EMBL" id="CAMGYJ010000009">
    <property type="protein sequence ID" value="CAI0545779.1"/>
    <property type="molecule type" value="Genomic_DNA"/>
</dbReference>
<keyword evidence="3" id="KW-0964">Secreted</keyword>
<evidence type="ECO:0000256" key="1">
    <source>
        <dbReference type="ARBA" id="ARBA00004191"/>
    </source>
</evidence>
<keyword evidence="9" id="KW-1185">Reference proteome</keyword>
<dbReference type="PROSITE" id="PS51277">
    <property type="entry name" value="BURP"/>
    <property type="match status" value="1"/>
</dbReference>